<evidence type="ECO:0000256" key="2">
    <source>
        <dbReference type="SAM" id="SignalP"/>
    </source>
</evidence>
<gene>
    <name evidence="3" type="ORF">JTE90_015372</name>
</gene>
<evidence type="ECO:0000256" key="1">
    <source>
        <dbReference type="SAM" id="MobiDB-lite"/>
    </source>
</evidence>
<keyword evidence="4" id="KW-1185">Reference proteome</keyword>
<reference evidence="3 4" key="1">
    <citation type="journal article" date="2022" name="Nat. Ecol. Evol.">
        <title>A masculinizing supergene underlies an exaggerated male reproductive morph in a spider.</title>
        <authorList>
            <person name="Hendrickx F."/>
            <person name="De Corte Z."/>
            <person name="Sonet G."/>
            <person name="Van Belleghem S.M."/>
            <person name="Kostlbacher S."/>
            <person name="Vangestel C."/>
        </authorList>
    </citation>
    <scope>NUCLEOTIDE SEQUENCE [LARGE SCALE GENOMIC DNA]</scope>
    <source>
        <strain evidence="3">W744_W776</strain>
    </source>
</reference>
<feature type="signal peptide" evidence="2">
    <location>
        <begin position="1"/>
        <end position="22"/>
    </location>
</feature>
<dbReference type="EMBL" id="JAFNEN010000665">
    <property type="protein sequence ID" value="KAG8178819.1"/>
    <property type="molecule type" value="Genomic_DNA"/>
</dbReference>
<accession>A0AAV6U472</accession>
<sequence>MEIPTQVKFIILSLSLVTVIDALGSDPYDFSSSYFCSTCFTNNQDQNYHCCFYFFKCCSDARRGLKPTSTVPKYPALPTQIAYIVQDKTLQPCSCRSNNGEASVLCCLSWSPPQHTTEGYVKAAQEYEGYVEADSMVKNSTENEEDEQRFASSWPTSEKYPDTDKPFHMALGANVNPSNLDSKYFSKKLFIPPSLASGHESFDIASNKEGISSRKLGWVTKDLLKFSEDERK</sequence>
<feature type="chain" id="PRO_5043496188" evidence="2">
    <location>
        <begin position="23"/>
        <end position="232"/>
    </location>
</feature>
<protein>
    <submittedName>
        <fullName evidence="3">Uncharacterized protein</fullName>
    </submittedName>
</protein>
<name>A0AAV6U472_9ARAC</name>
<dbReference type="AlphaFoldDB" id="A0AAV6U472"/>
<dbReference type="Proteomes" id="UP000827092">
    <property type="component" value="Unassembled WGS sequence"/>
</dbReference>
<keyword evidence="2" id="KW-0732">Signal</keyword>
<evidence type="ECO:0000313" key="3">
    <source>
        <dbReference type="EMBL" id="KAG8178819.1"/>
    </source>
</evidence>
<proteinExistence type="predicted"/>
<organism evidence="3 4">
    <name type="scientific">Oedothorax gibbosus</name>
    <dbReference type="NCBI Taxonomy" id="931172"/>
    <lineage>
        <taxon>Eukaryota</taxon>
        <taxon>Metazoa</taxon>
        <taxon>Ecdysozoa</taxon>
        <taxon>Arthropoda</taxon>
        <taxon>Chelicerata</taxon>
        <taxon>Arachnida</taxon>
        <taxon>Araneae</taxon>
        <taxon>Araneomorphae</taxon>
        <taxon>Entelegynae</taxon>
        <taxon>Araneoidea</taxon>
        <taxon>Linyphiidae</taxon>
        <taxon>Erigoninae</taxon>
        <taxon>Oedothorax</taxon>
    </lineage>
</organism>
<evidence type="ECO:0000313" key="4">
    <source>
        <dbReference type="Proteomes" id="UP000827092"/>
    </source>
</evidence>
<feature type="region of interest" description="Disordered" evidence="1">
    <location>
        <begin position="138"/>
        <end position="158"/>
    </location>
</feature>
<comment type="caution">
    <text evidence="3">The sequence shown here is derived from an EMBL/GenBank/DDBJ whole genome shotgun (WGS) entry which is preliminary data.</text>
</comment>